<proteinExistence type="inferred from homology"/>
<evidence type="ECO:0000256" key="11">
    <source>
        <dbReference type="ARBA" id="ARBA00048044"/>
    </source>
</evidence>
<dbReference type="EMBL" id="BPQV01000005">
    <property type="protein sequence ID" value="GJE27265.1"/>
    <property type="molecule type" value="Genomic_DNA"/>
</dbReference>
<evidence type="ECO:0000256" key="5">
    <source>
        <dbReference type="ARBA" id="ARBA00022989"/>
    </source>
</evidence>
<feature type="transmembrane region" description="Helical" evidence="12">
    <location>
        <begin position="214"/>
        <end position="236"/>
    </location>
</feature>
<evidence type="ECO:0000313" key="14">
    <source>
        <dbReference type="EMBL" id="GJE27265.1"/>
    </source>
</evidence>
<evidence type="ECO:0000256" key="6">
    <source>
        <dbReference type="ARBA" id="ARBA00023002"/>
    </source>
</evidence>
<evidence type="ECO:0000256" key="4">
    <source>
        <dbReference type="ARBA" id="ARBA00022723"/>
    </source>
</evidence>
<dbReference type="Pfam" id="PF02628">
    <property type="entry name" value="COX15-CtaA"/>
    <property type="match status" value="1"/>
</dbReference>
<protein>
    <recommendedName>
        <fullName evidence="12">Heme A synthase</fullName>
        <shortName evidence="12">HAS</shortName>
        <ecNumber evidence="12">1.17.99.9</ecNumber>
    </recommendedName>
    <alternativeName>
        <fullName evidence="12">Cytochrome aa3-controlling protein</fullName>
    </alternativeName>
</protein>
<feature type="transmembrane region" description="Helical" evidence="12">
    <location>
        <begin position="181"/>
        <end position="202"/>
    </location>
</feature>
<feature type="transmembrane region" description="Helical" evidence="12">
    <location>
        <begin position="117"/>
        <end position="135"/>
    </location>
</feature>
<comment type="similarity">
    <text evidence="12">Belongs to the COX15/CtaA family. Type 2 subfamily.</text>
</comment>
<evidence type="ECO:0000256" key="13">
    <source>
        <dbReference type="SAM" id="MobiDB-lite"/>
    </source>
</evidence>
<name>A0ABQ4TAV4_METOR</name>
<evidence type="ECO:0000256" key="1">
    <source>
        <dbReference type="ARBA" id="ARBA00001970"/>
    </source>
</evidence>
<keyword evidence="9 12" id="KW-0472">Membrane</keyword>
<keyword evidence="4 12" id="KW-0479">Metal-binding</keyword>
<dbReference type="HAMAP" id="MF_01665">
    <property type="entry name" value="HemeA_synth_type2"/>
    <property type="match status" value="1"/>
</dbReference>
<sequence length="389" mass="40920">MRQTMRPFAPGAQGASEIPPAPAAEARARRGVRAWLYLLALLVVAMVAVGGATRLTGSGLSITEWRPVTGAMPPLSAADWTAEFEKYRGTPQYRILNEGMGLSDFKTLYWWEWGHRLLGRIVGLVFFLPFFWFLWRRALSGRLLLGLLGLGLLGGLQGAIGWIMVASGLQPGMTAVAPLKLALHLTTASLILAGLVWLAAGLRGQALAPAPARIRVGACALPVLVLVQIFLGGLVAGSKAGLIYNTWPDMDGVFVPAADALFAIKPLIENFVDNVTLVQFNHRLAAYLVVLVALLHALDARLSGQSGAAGRAAGIAALALAQAGLGIATLLLQVPLWAALCHQVFAMAVLVMATVHARLSRGVGPAASTGRAPTGPAEVPFGFEALAGR</sequence>
<comment type="subunit">
    <text evidence="12">Interacts with CtaB.</text>
</comment>
<comment type="caution">
    <text evidence="12">Lacks conserved residue(s) required for the propagation of feature annotation.</text>
</comment>
<keyword evidence="5 12" id="KW-1133">Transmembrane helix</keyword>
<evidence type="ECO:0000256" key="2">
    <source>
        <dbReference type="ARBA" id="ARBA00004141"/>
    </source>
</evidence>
<comment type="pathway">
    <text evidence="10 12">Porphyrin-containing compound metabolism; heme A biosynthesis; heme A from heme O: step 1/1.</text>
</comment>
<feature type="transmembrane region" description="Helical" evidence="12">
    <location>
        <begin position="34"/>
        <end position="53"/>
    </location>
</feature>
<keyword evidence="3 12" id="KW-0812">Transmembrane</keyword>
<evidence type="ECO:0000256" key="8">
    <source>
        <dbReference type="ARBA" id="ARBA00023133"/>
    </source>
</evidence>
<evidence type="ECO:0000256" key="3">
    <source>
        <dbReference type="ARBA" id="ARBA00022692"/>
    </source>
</evidence>
<gene>
    <name evidence="12 14" type="primary">ctaA</name>
    <name evidence="14" type="ORF">LKMONMHP_2123</name>
</gene>
<keyword evidence="6 12" id="KW-0560">Oxidoreductase</keyword>
<dbReference type="InterPro" id="IPR003780">
    <property type="entry name" value="COX15/CtaA_fam"/>
</dbReference>
<keyword evidence="12" id="KW-1003">Cell membrane</keyword>
<feature type="transmembrane region" description="Helical" evidence="12">
    <location>
        <begin position="312"/>
        <end position="331"/>
    </location>
</feature>
<feature type="region of interest" description="Disordered" evidence="13">
    <location>
        <begin position="1"/>
        <end position="20"/>
    </location>
</feature>
<comment type="catalytic activity">
    <reaction evidence="11">
        <text>Fe(II)-heme o + 2 A + H2O = Fe(II)-heme a + 2 AH2</text>
        <dbReference type="Rhea" id="RHEA:63388"/>
        <dbReference type="ChEBI" id="CHEBI:13193"/>
        <dbReference type="ChEBI" id="CHEBI:15377"/>
        <dbReference type="ChEBI" id="CHEBI:17499"/>
        <dbReference type="ChEBI" id="CHEBI:60530"/>
        <dbReference type="ChEBI" id="CHEBI:61715"/>
        <dbReference type="EC" id="1.17.99.9"/>
    </reaction>
    <physiologicalReaction direction="left-to-right" evidence="11">
        <dbReference type="Rhea" id="RHEA:63389"/>
    </physiologicalReaction>
</comment>
<evidence type="ECO:0000313" key="15">
    <source>
        <dbReference type="Proteomes" id="UP001055156"/>
    </source>
</evidence>
<keyword evidence="7 12" id="KW-0408">Iron</keyword>
<dbReference type="EC" id="1.17.99.9" evidence="12"/>
<evidence type="ECO:0000256" key="9">
    <source>
        <dbReference type="ARBA" id="ARBA00023136"/>
    </source>
</evidence>
<reference evidence="14" key="1">
    <citation type="journal article" date="2021" name="Front. Microbiol.">
        <title>Comprehensive Comparative Genomics and Phenotyping of Methylobacterium Species.</title>
        <authorList>
            <person name="Alessa O."/>
            <person name="Ogura Y."/>
            <person name="Fujitani Y."/>
            <person name="Takami H."/>
            <person name="Hayashi T."/>
            <person name="Sahin N."/>
            <person name="Tani A."/>
        </authorList>
    </citation>
    <scope>NUCLEOTIDE SEQUENCE</scope>
    <source>
        <strain evidence="14">NBRC 15689</strain>
    </source>
</reference>
<evidence type="ECO:0000256" key="10">
    <source>
        <dbReference type="ARBA" id="ARBA00044501"/>
    </source>
</evidence>
<comment type="function">
    <text evidence="12">Catalyzes the conversion of heme O to heme A by two successive hydroxylations of the methyl group at C8. The first hydroxylation forms heme I, the second hydroxylation results in an unstable dihydroxymethyl group, which spontaneously dehydrates, resulting in the formyl group of heme A.</text>
</comment>
<keyword evidence="15" id="KW-1185">Reference proteome</keyword>
<feature type="transmembrane region" description="Helical" evidence="12">
    <location>
        <begin position="284"/>
        <end position="300"/>
    </location>
</feature>
<dbReference type="Proteomes" id="UP001055156">
    <property type="component" value="Unassembled WGS sequence"/>
</dbReference>
<reference evidence="14" key="2">
    <citation type="submission" date="2021-08" db="EMBL/GenBank/DDBJ databases">
        <authorList>
            <person name="Tani A."/>
            <person name="Ola A."/>
            <person name="Ogura Y."/>
            <person name="Katsura K."/>
            <person name="Hayashi T."/>
        </authorList>
    </citation>
    <scope>NUCLEOTIDE SEQUENCE</scope>
    <source>
        <strain evidence="14">NBRC 15689</strain>
    </source>
</reference>
<dbReference type="InterPro" id="IPR023754">
    <property type="entry name" value="HemeA_Synthase_type2"/>
</dbReference>
<accession>A0ABQ4TAV4</accession>
<dbReference type="PANTHER" id="PTHR23289:SF2">
    <property type="entry name" value="CYTOCHROME C OXIDASE ASSEMBLY PROTEIN COX15 HOMOLOG"/>
    <property type="match status" value="1"/>
</dbReference>
<keyword evidence="8 12" id="KW-0350">Heme biosynthesis</keyword>
<evidence type="ECO:0000256" key="12">
    <source>
        <dbReference type="HAMAP-Rule" id="MF_01665"/>
    </source>
</evidence>
<dbReference type="PANTHER" id="PTHR23289">
    <property type="entry name" value="CYTOCHROME C OXIDASE ASSEMBLY PROTEIN COX15"/>
    <property type="match status" value="1"/>
</dbReference>
<comment type="cofactor">
    <cofactor evidence="1 12">
        <name>heme b</name>
        <dbReference type="ChEBI" id="CHEBI:60344"/>
    </cofactor>
</comment>
<feature type="binding site" description="axial binding residue" evidence="12">
    <location>
        <position position="342"/>
    </location>
    <ligand>
        <name>heme</name>
        <dbReference type="ChEBI" id="CHEBI:30413"/>
    </ligand>
    <ligandPart>
        <name>Fe</name>
        <dbReference type="ChEBI" id="CHEBI:18248"/>
    </ligandPart>
</feature>
<comment type="caution">
    <text evidence="14">The sequence shown here is derived from an EMBL/GenBank/DDBJ whole genome shotgun (WGS) entry which is preliminary data.</text>
</comment>
<evidence type="ECO:0000256" key="7">
    <source>
        <dbReference type="ARBA" id="ARBA00023004"/>
    </source>
</evidence>
<feature type="binding site" description="axial binding residue" evidence="12">
    <location>
        <position position="282"/>
    </location>
    <ligand>
        <name>heme</name>
        <dbReference type="ChEBI" id="CHEBI:30413"/>
    </ligand>
    <ligandPart>
        <name>Fe</name>
        <dbReference type="ChEBI" id="CHEBI:18248"/>
    </ligandPart>
</feature>
<organism evidence="14 15">
    <name type="scientific">Methylobacterium organophilum</name>
    <dbReference type="NCBI Taxonomy" id="410"/>
    <lineage>
        <taxon>Bacteria</taxon>
        <taxon>Pseudomonadati</taxon>
        <taxon>Pseudomonadota</taxon>
        <taxon>Alphaproteobacteria</taxon>
        <taxon>Hyphomicrobiales</taxon>
        <taxon>Methylobacteriaceae</taxon>
        <taxon>Methylobacterium</taxon>
    </lineage>
</organism>
<comment type="subcellular location">
    <subcellularLocation>
        <location evidence="12">Cell membrane</location>
        <topology evidence="12">Multi-pass membrane protein</topology>
    </subcellularLocation>
    <subcellularLocation>
        <location evidence="2">Membrane</location>
        <topology evidence="2">Multi-pass membrane protein</topology>
    </subcellularLocation>
</comment>
<feature type="transmembrane region" description="Helical" evidence="12">
    <location>
        <begin position="147"/>
        <end position="169"/>
    </location>
</feature>